<protein>
    <recommendedName>
        <fullName evidence="3">acid phosphatase</fullName>
        <ecNumber evidence="3">3.1.3.2</ecNumber>
    </recommendedName>
</protein>
<proteinExistence type="inferred from homology"/>
<keyword evidence="5" id="KW-0378">Hydrolase</keyword>
<feature type="signal peptide" evidence="8">
    <location>
        <begin position="1"/>
        <end position="22"/>
    </location>
</feature>
<dbReference type="EMBL" id="CAJPEX010003568">
    <property type="protein sequence ID" value="CAG0922337.1"/>
    <property type="molecule type" value="Genomic_DNA"/>
</dbReference>
<dbReference type="AlphaFoldDB" id="A0A7R9GID7"/>
<dbReference type="PROSITE" id="PS00616">
    <property type="entry name" value="HIS_ACID_PHOSPHAT_1"/>
    <property type="match status" value="1"/>
</dbReference>
<evidence type="ECO:0000256" key="5">
    <source>
        <dbReference type="ARBA" id="ARBA00022801"/>
    </source>
</evidence>
<dbReference type="EMBL" id="OA885605">
    <property type="protein sequence ID" value="CAD7282185.1"/>
    <property type="molecule type" value="Genomic_DNA"/>
</dbReference>
<keyword evidence="10" id="KW-1185">Reference proteome</keyword>
<dbReference type="InterPro" id="IPR033379">
    <property type="entry name" value="Acid_Pase_AS"/>
</dbReference>
<evidence type="ECO:0000313" key="10">
    <source>
        <dbReference type="Proteomes" id="UP000678499"/>
    </source>
</evidence>
<accession>A0A7R9GID7</accession>
<dbReference type="InterPro" id="IPR029033">
    <property type="entry name" value="His_PPase_superfam"/>
</dbReference>
<evidence type="ECO:0000256" key="1">
    <source>
        <dbReference type="ARBA" id="ARBA00000032"/>
    </source>
</evidence>
<evidence type="ECO:0000256" key="7">
    <source>
        <dbReference type="ARBA" id="ARBA00023180"/>
    </source>
</evidence>
<evidence type="ECO:0000256" key="2">
    <source>
        <dbReference type="ARBA" id="ARBA00005375"/>
    </source>
</evidence>
<dbReference type="Proteomes" id="UP000678499">
    <property type="component" value="Unassembled WGS sequence"/>
</dbReference>
<dbReference type="GO" id="GO:0003993">
    <property type="term" value="F:acid phosphatase activity"/>
    <property type="evidence" value="ECO:0007669"/>
    <property type="project" value="UniProtKB-EC"/>
</dbReference>
<dbReference type="InterPro" id="IPR050645">
    <property type="entry name" value="Histidine_acid_phosphatase"/>
</dbReference>
<keyword evidence="6" id="KW-1015">Disulfide bond</keyword>
<dbReference type="Gene3D" id="3.40.50.1240">
    <property type="entry name" value="Phosphoglycerate mutase-like"/>
    <property type="match status" value="1"/>
</dbReference>
<evidence type="ECO:0000256" key="4">
    <source>
        <dbReference type="ARBA" id="ARBA00022729"/>
    </source>
</evidence>
<gene>
    <name evidence="9" type="ORF">NMOB1V02_LOCUS9815</name>
</gene>
<sequence>MVRTSNFFFIFGLSWLVGTTFGALDEEGELLFLQLLYRHGERTPVGFYPNDPYKSMDHWPVRPGQLLNAGKWRHYELGQWLRQRYDGFIGAEYDPAQIHIQSSNVDRTLMSAQCNLLGLFPPVGTDRWNPNLMWQPIPVHTRPADEDLFLRSDAACPTADAELLQVRNSAAVQKVRNENEDLLEYLKLHSGDETHDVIALSDQIYDTLFIEEGNNFTLPNWTKSVYPEKLRPLAAFSFSIITLSPTLRKFRGGPLVALMVENMKKKIGRGEGVGFDLRELATFDSSFRELRKVEVFSAHDITIAMFLGALDLFPPQLPSYASTVMVELRRGNVTEAGGDPYFVKMIIRNSTGVHVLKLPGCEELCPLVEFDRLTKTVQISEERWKKECVLEMSLEITRDAFFGAYH</sequence>
<dbReference type="SUPFAM" id="SSF53254">
    <property type="entry name" value="Phosphoglycerate mutase-like"/>
    <property type="match status" value="1"/>
</dbReference>
<keyword evidence="7" id="KW-0325">Glycoprotein</keyword>
<dbReference type="PANTHER" id="PTHR11567">
    <property type="entry name" value="ACID PHOSPHATASE-RELATED"/>
    <property type="match status" value="1"/>
</dbReference>
<evidence type="ECO:0000256" key="3">
    <source>
        <dbReference type="ARBA" id="ARBA00012646"/>
    </source>
</evidence>
<evidence type="ECO:0000256" key="6">
    <source>
        <dbReference type="ARBA" id="ARBA00023157"/>
    </source>
</evidence>
<feature type="chain" id="PRO_5036403309" description="acid phosphatase" evidence="8">
    <location>
        <begin position="23"/>
        <end position="406"/>
    </location>
</feature>
<name>A0A7R9GID7_9CRUS</name>
<dbReference type="InterPro" id="IPR000560">
    <property type="entry name" value="His_Pase_clade-2"/>
</dbReference>
<comment type="similarity">
    <text evidence="2">Belongs to the histidine acid phosphatase family.</text>
</comment>
<dbReference type="OrthoDB" id="10257284at2759"/>
<dbReference type="CDD" id="cd07061">
    <property type="entry name" value="HP_HAP_like"/>
    <property type="match status" value="1"/>
</dbReference>
<dbReference type="Pfam" id="PF00328">
    <property type="entry name" value="His_Phos_2"/>
    <property type="match status" value="1"/>
</dbReference>
<evidence type="ECO:0000256" key="8">
    <source>
        <dbReference type="SAM" id="SignalP"/>
    </source>
</evidence>
<dbReference type="PANTHER" id="PTHR11567:SF211">
    <property type="entry name" value="PROSTATIC ACID PHOSPHATASE"/>
    <property type="match status" value="1"/>
</dbReference>
<dbReference type="EC" id="3.1.3.2" evidence="3"/>
<organism evidence="9">
    <name type="scientific">Notodromas monacha</name>
    <dbReference type="NCBI Taxonomy" id="399045"/>
    <lineage>
        <taxon>Eukaryota</taxon>
        <taxon>Metazoa</taxon>
        <taxon>Ecdysozoa</taxon>
        <taxon>Arthropoda</taxon>
        <taxon>Crustacea</taxon>
        <taxon>Oligostraca</taxon>
        <taxon>Ostracoda</taxon>
        <taxon>Podocopa</taxon>
        <taxon>Podocopida</taxon>
        <taxon>Cypridocopina</taxon>
        <taxon>Cypridoidea</taxon>
        <taxon>Cyprididae</taxon>
        <taxon>Notodromas</taxon>
    </lineage>
</organism>
<reference evidence="9" key="1">
    <citation type="submission" date="2020-11" db="EMBL/GenBank/DDBJ databases">
        <authorList>
            <person name="Tran Van P."/>
        </authorList>
    </citation>
    <scope>NUCLEOTIDE SEQUENCE</scope>
</reference>
<evidence type="ECO:0000313" key="9">
    <source>
        <dbReference type="EMBL" id="CAD7282185.1"/>
    </source>
</evidence>
<keyword evidence="4 8" id="KW-0732">Signal</keyword>
<comment type="catalytic activity">
    <reaction evidence="1">
        <text>a phosphate monoester + H2O = an alcohol + phosphate</text>
        <dbReference type="Rhea" id="RHEA:15017"/>
        <dbReference type="ChEBI" id="CHEBI:15377"/>
        <dbReference type="ChEBI" id="CHEBI:30879"/>
        <dbReference type="ChEBI" id="CHEBI:43474"/>
        <dbReference type="ChEBI" id="CHEBI:67140"/>
        <dbReference type="EC" id="3.1.3.2"/>
    </reaction>
</comment>